<feature type="compositionally biased region" description="Polar residues" evidence="1">
    <location>
        <begin position="1"/>
        <end position="22"/>
    </location>
</feature>
<evidence type="ECO:0000313" key="3">
    <source>
        <dbReference type="Proteomes" id="UP000283383"/>
    </source>
</evidence>
<dbReference type="Proteomes" id="UP000283383">
    <property type="component" value="Unassembled WGS sequence"/>
</dbReference>
<feature type="non-terminal residue" evidence="2">
    <location>
        <position position="103"/>
    </location>
</feature>
<evidence type="ECO:0000313" key="2">
    <source>
        <dbReference type="EMBL" id="RKF77702.1"/>
    </source>
</evidence>
<sequence>MSLNNMTNNDLTVSPTMPSILTENHDNLRYNPGSPDDTQYFNTREDLVNFARARSIKPKLGSNENLVSTVEPRKIAASSRREDLEVMLLSRDISNLRSKKIRD</sequence>
<dbReference type="EMBL" id="MCBQ01006996">
    <property type="protein sequence ID" value="RKF77702.1"/>
    <property type="molecule type" value="Genomic_DNA"/>
</dbReference>
<reference evidence="2 3" key="1">
    <citation type="journal article" date="2018" name="BMC Genomics">
        <title>Comparative genome analyses reveal sequence features reflecting distinct modes of host-adaptation between dicot and monocot powdery mildew.</title>
        <authorList>
            <person name="Wu Y."/>
            <person name="Ma X."/>
            <person name="Pan Z."/>
            <person name="Kale S.D."/>
            <person name="Song Y."/>
            <person name="King H."/>
            <person name="Zhang Q."/>
            <person name="Presley C."/>
            <person name="Deng X."/>
            <person name="Wei C.I."/>
            <person name="Xiao S."/>
        </authorList>
    </citation>
    <scope>NUCLEOTIDE SEQUENCE [LARGE SCALE GENOMIC DNA]</scope>
    <source>
        <strain evidence="2">UMSG3</strain>
    </source>
</reference>
<keyword evidence="3" id="KW-1185">Reference proteome</keyword>
<accession>A0A420IT42</accession>
<proteinExistence type="predicted"/>
<gene>
    <name evidence="2" type="ORF">GcM3_069034</name>
</gene>
<organism evidence="2 3">
    <name type="scientific">Golovinomyces cichoracearum</name>
    <dbReference type="NCBI Taxonomy" id="62708"/>
    <lineage>
        <taxon>Eukaryota</taxon>
        <taxon>Fungi</taxon>
        <taxon>Dikarya</taxon>
        <taxon>Ascomycota</taxon>
        <taxon>Pezizomycotina</taxon>
        <taxon>Leotiomycetes</taxon>
        <taxon>Erysiphales</taxon>
        <taxon>Erysiphaceae</taxon>
        <taxon>Golovinomyces</taxon>
    </lineage>
</organism>
<name>A0A420IT42_9PEZI</name>
<comment type="caution">
    <text evidence="2">The sequence shown here is derived from an EMBL/GenBank/DDBJ whole genome shotgun (WGS) entry which is preliminary data.</text>
</comment>
<evidence type="ECO:0000256" key="1">
    <source>
        <dbReference type="SAM" id="MobiDB-lite"/>
    </source>
</evidence>
<feature type="region of interest" description="Disordered" evidence="1">
    <location>
        <begin position="1"/>
        <end position="40"/>
    </location>
</feature>
<protein>
    <submittedName>
        <fullName evidence="2">Uncharacterized protein</fullName>
    </submittedName>
</protein>
<dbReference type="AlphaFoldDB" id="A0A420IT42"/>